<feature type="transmembrane region" description="Helical" evidence="1">
    <location>
        <begin position="143"/>
        <end position="161"/>
    </location>
</feature>
<feature type="transmembrane region" description="Helical" evidence="1">
    <location>
        <begin position="173"/>
        <end position="193"/>
    </location>
</feature>
<feature type="transmembrane region" description="Helical" evidence="1">
    <location>
        <begin position="305"/>
        <end position="324"/>
    </location>
</feature>
<proteinExistence type="predicted"/>
<keyword evidence="1" id="KW-0812">Transmembrane</keyword>
<protein>
    <submittedName>
        <fullName evidence="3">DUF4401 domain-containing protein</fullName>
    </submittedName>
</protein>
<dbReference type="Proteomes" id="UP000785613">
    <property type="component" value="Unassembled WGS sequence"/>
</dbReference>
<accession>A0ABX0LX38</accession>
<dbReference type="InterPro" id="IPR025513">
    <property type="entry name" value="DUF4401"/>
</dbReference>
<feature type="transmembrane region" description="Helical" evidence="1">
    <location>
        <begin position="96"/>
        <end position="114"/>
    </location>
</feature>
<dbReference type="RefSeq" id="WP_167233080.1">
    <property type="nucleotide sequence ID" value="NZ_VUYU01000062.1"/>
</dbReference>
<evidence type="ECO:0000313" key="3">
    <source>
        <dbReference type="EMBL" id="NHZ38514.1"/>
    </source>
</evidence>
<dbReference type="Pfam" id="PF14351">
    <property type="entry name" value="DUF4401"/>
    <property type="match status" value="1"/>
</dbReference>
<feature type="transmembrane region" description="Helical" evidence="1">
    <location>
        <begin position="35"/>
        <end position="56"/>
    </location>
</feature>
<feature type="transmembrane region" description="Helical" evidence="1">
    <location>
        <begin position="205"/>
        <end position="227"/>
    </location>
</feature>
<dbReference type="EMBL" id="VUYU01000062">
    <property type="protein sequence ID" value="NHZ38514.1"/>
    <property type="molecule type" value="Genomic_DNA"/>
</dbReference>
<feature type="transmembrane region" description="Helical" evidence="1">
    <location>
        <begin position="273"/>
        <end position="299"/>
    </location>
</feature>
<feature type="transmembrane region" description="Helical" evidence="1">
    <location>
        <begin position="242"/>
        <end position="261"/>
    </location>
</feature>
<feature type="domain" description="DUF4401" evidence="2">
    <location>
        <begin position="32"/>
        <end position="352"/>
    </location>
</feature>
<feature type="transmembrane region" description="Helical" evidence="1">
    <location>
        <begin position="120"/>
        <end position="136"/>
    </location>
</feature>
<keyword evidence="1" id="KW-0472">Membrane</keyword>
<reference evidence="3 4" key="1">
    <citation type="submission" date="2019-09" db="EMBL/GenBank/DDBJ databases">
        <title>Taxonomy of Antarctic Massilia spp.: description of Massilia rubra sp. nov., Massilia aquatica sp. nov., Massilia mucilaginosa sp. nov., Massilia frigida sp. nov. isolated from streams, lakes and regoliths.</title>
        <authorList>
            <person name="Holochova P."/>
            <person name="Sedlacek I."/>
            <person name="Kralova S."/>
            <person name="Maslanova I."/>
            <person name="Busse H.-J."/>
            <person name="Stankova E."/>
            <person name="Vrbovska V."/>
            <person name="Kovarovic V."/>
            <person name="Bartak M."/>
            <person name="Svec P."/>
            <person name="Pantucek R."/>
        </authorList>
    </citation>
    <scope>NUCLEOTIDE SEQUENCE [LARGE SCALE GENOMIC DNA]</scope>
    <source>
        <strain evidence="3 4">CCM 8692</strain>
    </source>
</reference>
<gene>
    <name evidence="3" type="ORF">F0185_33755</name>
</gene>
<comment type="caution">
    <text evidence="3">The sequence shown here is derived from an EMBL/GenBank/DDBJ whole genome shotgun (WGS) entry which is preliminary data.</text>
</comment>
<feature type="transmembrane region" description="Helical" evidence="1">
    <location>
        <begin position="336"/>
        <end position="353"/>
    </location>
</feature>
<name>A0ABX0LX38_9BURK</name>
<organism evidence="3 4">
    <name type="scientific">Massilia rubra</name>
    <dbReference type="NCBI Taxonomy" id="2607910"/>
    <lineage>
        <taxon>Bacteria</taxon>
        <taxon>Pseudomonadati</taxon>
        <taxon>Pseudomonadota</taxon>
        <taxon>Betaproteobacteria</taxon>
        <taxon>Burkholderiales</taxon>
        <taxon>Oxalobacteraceae</taxon>
        <taxon>Telluria group</taxon>
        <taxon>Massilia</taxon>
    </lineage>
</organism>
<evidence type="ECO:0000256" key="1">
    <source>
        <dbReference type="SAM" id="Phobius"/>
    </source>
</evidence>
<feature type="transmembrane region" description="Helical" evidence="1">
    <location>
        <begin position="68"/>
        <end position="84"/>
    </location>
</feature>
<sequence>MKRPLDQIIADAIAAGVLPPSAAVIRHEAHRPWPVVLLTALGAWLAALPLMGIIFLICDDFVSRSRSALYPISLALCGGAIYVLRRASLPLFVEQLSIPALLTGAATMSVAFYFDLSAHNASLSVALLSMVLAVLIPRNWLRVLLGALTCAFIIGAMIALYTNDIRDRDHFWIVVHGAMVIWLVTHFVQRHYLRNAFIDRVATGWVLTIIAGLALWTGMTFMVGAAIDGAPVGTTAPLSQRLAFFAQCTSAVMTLAGAAWLARCWPALRKPWYGLTIAVFTGLAILMPSLGAILLIFALCASAGRWRIAATAAAAAAWVTGALYYQLAYPLATKALFLVGAGALFALIAWLAIRDREPVIASGGAALAPPDSAARRIGIAVTALGVLAIANIGIWQKESLISHGRPILVELAPVDPRSIMQGDYMRLNFKLPPEIVETNAMKTGCERLMVAGKVNEKGVAELTRLYNGKPLAPGEIIIELTPRHGGYTVVTDAWYFQEGEAKRWEAAKYGEFRVDANGKALLVGMRGTHLEPL</sequence>
<dbReference type="InterPro" id="IPR025833">
    <property type="entry name" value="GDYXXLXY"/>
</dbReference>
<evidence type="ECO:0000259" key="2">
    <source>
        <dbReference type="Pfam" id="PF14351"/>
    </source>
</evidence>
<keyword evidence="4" id="KW-1185">Reference proteome</keyword>
<feature type="transmembrane region" description="Helical" evidence="1">
    <location>
        <begin position="373"/>
        <end position="395"/>
    </location>
</feature>
<evidence type="ECO:0000313" key="4">
    <source>
        <dbReference type="Proteomes" id="UP000785613"/>
    </source>
</evidence>
<keyword evidence="1" id="KW-1133">Transmembrane helix</keyword>
<dbReference type="Pfam" id="PF14345">
    <property type="entry name" value="GDYXXLXY"/>
    <property type="match status" value="1"/>
</dbReference>